<dbReference type="Pfam" id="PF01715">
    <property type="entry name" value="IPPT"/>
    <property type="match status" value="1"/>
</dbReference>
<dbReference type="PROSITE" id="PS51257">
    <property type="entry name" value="PROKAR_LIPOPROTEIN"/>
    <property type="match status" value="1"/>
</dbReference>
<dbReference type="Proteomes" id="UP000887577">
    <property type="component" value="Unplaced"/>
</dbReference>
<protein>
    <submittedName>
        <fullName evidence="11">U1-type domain-containing protein</fullName>
    </submittedName>
</protein>
<dbReference type="InterPro" id="IPR003604">
    <property type="entry name" value="Matrin/U1-like-C_Znf_C2H2"/>
</dbReference>
<dbReference type="InterPro" id="IPR039657">
    <property type="entry name" value="Dimethylallyltransferase"/>
</dbReference>
<evidence type="ECO:0000259" key="9">
    <source>
        <dbReference type="SMART" id="SM00451"/>
    </source>
</evidence>
<dbReference type="InterPro" id="IPR022755">
    <property type="entry name" value="Znf_C2H2_jaz"/>
</dbReference>
<dbReference type="SUPFAM" id="SSF57667">
    <property type="entry name" value="beta-beta-alpha zinc fingers"/>
    <property type="match status" value="1"/>
</dbReference>
<dbReference type="InterPro" id="IPR018022">
    <property type="entry name" value="IPT"/>
</dbReference>
<accession>A0A914YVI9</accession>
<evidence type="ECO:0000256" key="3">
    <source>
        <dbReference type="ARBA" id="ARBA00022723"/>
    </source>
</evidence>
<keyword evidence="2 8" id="KW-0808">Transferase</keyword>
<proteinExistence type="inferred from homology"/>
<evidence type="ECO:0000256" key="1">
    <source>
        <dbReference type="ARBA" id="ARBA00005842"/>
    </source>
</evidence>
<dbReference type="PANTHER" id="PTHR11088:SF89">
    <property type="entry name" value="TRNA DIMETHYLALLYLTRANSFERASE"/>
    <property type="match status" value="1"/>
</dbReference>
<dbReference type="Gene3D" id="1.10.20.140">
    <property type="match status" value="1"/>
</dbReference>
<dbReference type="Gene3D" id="3.40.50.300">
    <property type="entry name" value="P-loop containing nucleotide triphosphate hydrolases"/>
    <property type="match status" value="1"/>
</dbReference>
<keyword evidence="5" id="KW-0863">Zinc-finger</keyword>
<organism evidence="10 11">
    <name type="scientific">Panagrolaimus superbus</name>
    <dbReference type="NCBI Taxonomy" id="310955"/>
    <lineage>
        <taxon>Eukaryota</taxon>
        <taxon>Metazoa</taxon>
        <taxon>Ecdysozoa</taxon>
        <taxon>Nematoda</taxon>
        <taxon>Chromadorea</taxon>
        <taxon>Rhabditida</taxon>
        <taxon>Tylenchina</taxon>
        <taxon>Panagrolaimomorpha</taxon>
        <taxon>Panagrolaimoidea</taxon>
        <taxon>Panagrolaimidae</taxon>
        <taxon>Panagrolaimus</taxon>
    </lineage>
</organism>
<evidence type="ECO:0000313" key="11">
    <source>
        <dbReference type="WBParaSite" id="PSU_v2.g3678.t1"/>
    </source>
</evidence>
<dbReference type="SMART" id="SM00451">
    <property type="entry name" value="ZnF_U1"/>
    <property type="match status" value="1"/>
</dbReference>
<evidence type="ECO:0000313" key="10">
    <source>
        <dbReference type="Proteomes" id="UP000887577"/>
    </source>
</evidence>
<dbReference type="GO" id="GO:0052381">
    <property type="term" value="F:tRNA dimethylallyltransferase activity"/>
    <property type="evidence" value="ECO:0007669"/>
    <property type="project" value="InterPro"/>
</dbReference>
<keyword evidence="4 8" id="KW-0547">Nucleotide-binding</keyword>
<dbReference type="Gene3D" id="3.30.160.60">
    <property type="entry name" value="Classic Zinc Finger"/>
    <property type="match status" value="1"/>
</dbReference>
<dbReference type="AlphaFoldDB" id="A0A914YVI9"/>
<dbReference type="PANTHER" id="PTHR11088">
    <property type="entry name" value="TRNA DIMETHYLALLYLTRANSFERASE"/>
    <property type="match status" value="1"/>
</dbReference>
<dbReference type="InterPro" id="IPR027417">
    <property type="entry name" value="P-loop_NTPase"/>
</dbReference>
<dbReference type="SUPFAM" id="SSF52540">
    <property type="entry name" value="P-loop containing nucleoside triphosphate hydrolases"/>
    <property type="match status" value="2"/>
</dbReference>
<keyword evidence="6" id="KW-0862">Zinc</keyword>
<dbReference type="WBParaSite" id="PSU_v2.g3678.t1">
    <property type="protein sequence ID" value="PSU_v2.g3678.t1"/>
    <property type="gene ID" value="PSU_v2.g3678"/>
</dbReference>
<dbReference type="GO" id="GO:0008270">
    <property type="term" value="F:zinc ion binding"/>
    <property type="evidence" value="ECO:0007669"/>
    <property type="project" value="UniProtKB-KW"/>
</dbReference>
<dbReference type="GO" id="GO:0005524">
    <property type="term" value="F:ATP binding"/>
    <property type="evidence" value="ECO:0007669"/>
    <property type="project" value="UniProtKB-KW"/>
</dbReference>
<evidence type="ECO:0000256" key="4">
    <source>
        <dbReference type="ARBA" id="ARBA00022741"/>
    </source>
</evidence>
<name>A0A914YVI9_9BILA</name>
<evidence type="ECO:0000256" key="2">
    <source>
        <dbReference type="ARBA" id="ARBA00022679"/>
    </source>
</evidence>
<reference evidence="11" key="1">
    <citation type="submission" date="2022-11" db="UniProtKB">
        <authorList>
            <consortium name="WormBaseParasite"/>
        </authorList>
    </citation>
    <scope>IDENTIFICATION</scope>
</reference>
<sequence>MNIILRQFTSKYFPSVMESRSCNPLIIVGGCTGTGKSDLGIEIAKKFNGEIISADSMQIYKGLDIVTNKVTKEEMAGIPHHLMSFYEPSQAEYNVQQFRKSALELIEDIWKRDKLPIIVGGTSYYIEGILFCHNLIDTDREKSDNLRKDLEKLSIDELYKRLQESDPEAASQLHRNNRFRVLRALEIFLLTDGGLRFPNSLYINVDCDLDVLNERLKNRIDKMADKGLKKELEDFYDKYKTSSQSHGIYQSIGIKEFLPYLTLPEDDRKLEKRQKIFVEGCNQLTIRTIQYAKKQRLWFRQRFVRRKNIRILPQLISVNTSKSDLFFSNIVPEVLAIVERFISKKSLNLHTANNSYISDPLASVSVDEAVTQPGYLKRANQLYICDTCDIEIHSELGWNSHLKGKKHKAKVKKAKRFTEESQITIVLKE</sequence>
<dbReference type="GO" id="GO:0005739">
    <property type="term" value="C:mitochondrion"/>
    <property type="evidence" value="ECO:0007669"/>
    <property type="project" value="TreeGrafter"/>
</dbReference>
<dbReference type="InterPro" id="IPR036236">
    <property type="entry name" value="Znf_C2H2_sf"/>
</dbReference>
<evidence type="ECO:0000256" key="5">
    <source>
        <dbReference type="ARBA" id="ARBA00022771"/>
    </source>
</evidence>
<dbReference type="GO" id="GO:0006400">
    <property type="term" value="P:tRNA modification"/>
    <property type="evidence" value="ECO:0007669"/>
    <property type="project" value="TreeGrafter"/>
</dbReference>
<comment type="similarity">
    <text evidence="1 8">Belongs to the IPP transferase family.</text>
</comment>
<keyword evidence="10" id="KW-1185">Reference proteome</keyword>
<keyword evidence="7 8" id="KW-0067">ATP-binding</keyword>
<dbReference type="GO" id="GO:0003676">
    <property type="term" value="F:nucleic acid binding"/>
    <property type="evidence" value="ECO:0007669"/>
    <property type="project" value="InterPro"/>
</dbReference>
<dbReference type="HAMAP" id="MF_00185">
    <property type="entry name" value="IPP_trans"/>
    <property type="match status" value="1"/>
</dbReference>
<keyword evidence="3" id="KW-0479">Metal-binding</keyword>
<evidence type="ECO:0000256" key="8">
    <source>
        <dbReference type="RuleBase" id="RU003785"/>
    </source>
</evidence>
<feature type="domain" description="U1-type" evidence="9">
    <location>
        <begin position="380"/>
        <end position="414"/>
    </location>
</feature>
<dbReference type="Pfam" id="PF12171">
    <property type="entry name" value="zf-C2H2_jaz"/>
    <property type="match status" value="1"/>
</dbReference>
<evidence type="ECO:0000256" key="7">
    <source>
        <dbReference type="ARBA" id="ARBA00022840"/>
    </source>
</evidence>
<evidence type="ECO:0000256" key="6">
    <source>
        <dbReference type="ARBA" id="ARBA00022833"/>
    </source>
</evidence>
<dbReference type="NCBIfam" id="TIGR00174">
    <property type="entry name" value="miaA"/>
    <property type="match status" value="1"/>
</dbReference>